<dbReference type="Pfam" id="PF14498">
    <property type="entry name" value="Glyco_hyd_65N_2"/>
    <property type="match status" value="1"/>
</dbReference>
<comment type="caution">
    <text evidence="3">The sequence shown here is derived from an EMBL/GenBank/DDBJ whole genome shotgun (WGS) entry which is preliminary data.</text>
</comment>
<dbReference type="OrthoDB" id="2848340at2759"/>
<accession>A0A7J9LYU6</accession>
<evidence type="ECO:0000256" key="1">
    <source>
        <dbReference type="SAM" id="MobiDB-lite"/>
    </source>
</evidence>
<organism evidence="3 4">
    <name type="scientific">Gossypium schwendimanii</name>
    <name type="common">Cotton</name>
    <dbReference type="NCBI Taxonomy" id="34291"/>
    <lineage>
        <taxon>Eukaryota</taxon>
        <taxon>Viridiplantae</taxon>
        <taxon>Streptophyta</taxon>
        <taxon>Embryophyta</taxon>
        <taxon>Tracheophyta</taxon>
        <taxon>Spermatophyta</taxon>
        <taxon>Magnoliopsida</taxon>
        <taxon>eudicotyledons</taxon>
        <taxon>Gunneridae</taxon>
        <taxon>Pentapetalae</taxon>
        <taxon>rosids</taxon>
        <taxon>malvids</taxon>
        <taxon>Malvales</taxon>
        <taxon>Malvaceae</taxon>
        <taxon>Malvoideae</taxon>
        <taxon>Gossypium</taxon>
    </lineage>
</organism>
<dbReference type="Proteomes" id="UP000593576">
    <property type="component" value="Unassembled WGS sequence"/>
</dbReference>
<dbReference type="GO" id="GO:0004560">
    <property type="term" value="F:alpha-L-fucosidase activity"/>
    <property type="evidence" value="ECO:0007669"/>
    <property type="project" value="TreeGrafter"/>
</dbReference>
<dbReference type="PANTHER" id="PTHR31084">
    <property type="entry name" value="ALPHA-L-FUCOSIDASE 2"/>
    <property type="match status" value="1"/>
</dbReference>
<name>A0A7J9LYU6_GOSSC</name>
<evidence type="ECO:0000313" key="4">
    <source>
        <dbReference type="Proteomes" id="UP000593576"/>
    </source>
</evidence>
<evidence type="ECO:0000259" key="2">
    <source>
        <dbReference type="Pfam" id="PF14498"/>
    </source>
</evidence>
<dbReference type="AlphaFoldDB" id="A0A7J9LYU6"/>
<proteinExistence type="predicted"/>
<feature type="region of interest" description="Disordered" evidence="1">
    <location>
        <begin position="45"/>
        <end position="65"/>
    </location>
</feature>
<protein>
    <recommendedName>
        <fullName evidence="2">Glycosyl hydrolase family 95 N-terminal domain-containing protein</fullName>
    </recommendedName>
</protein>
<gene>
    <name evidence="3" type="ORF">Goshw_025332</name>
</gene>
<dbReference type="EMBL" id="JABFAF010000008">
    <property type="protein sequence ID" value="MBA0863747.1"/>
    <property type="molecule type" value="Genomic_DNA"/>
</dbReference>
<dbReference type="InterPro" id="IPR027414">
    <property type="entry name" value="GH95_N_dom"/>
</dbReference>
<feature type="domain" description="Glycosyl hydrolase family 95 N-terminal" evidence="2">
    <location>
        <begin position="6"/>
        <end position="51"/>
    </location>
</feature>
<sequence length="111" mass="12177">MNCCVEDTLWTGVPGDYTNPEAPAALAEVRKLVDNGDYAEATKAAVKLSDHPSDGSCPGKRIQPKVSLNENPTGIQLKVRIGLIFRPTTWMTIRIFSTVSLCSFQKVRRAI</sequence>
<evidence type="ECO:0000313" key="3">
    <source>
        <dbReference type="EMBL" id="MBA0863747.1"/>
    </source>
</evidence>
<dbReference type="PANTHER" id="PTHR31084:SF0">
    <property type="entry name" value="ALPHA-L-FUCOSIDASE 2"/>
    <property type="match status" value="1"/>
</dbReference>
<keyword evidence="4" id="KW-1185">Reference proteome</keyword>
<dbReference type="Gene3D" id="2.70.98.50">
    <property type="entry name" value="putative glycoside hydrolase family protein from bacillus halodurans"/>
    <property type="match status" value="1"/>
</dbReference>
<reference evidence="3 4" key="1">
    <citation type="journal article" date="2019" name="Genome Biol. Evol.">
        <title>Insights into the evolution of the New World diploid cottons (Gossypium, subgenus Houzingenia) based on genome sequencing.</title>
        <authorList>
            <person name="Grover C.E."/>
            <person name="Arick M.A. 2nd"/>
            <person name="Thrash A."/>
            <person name="Conover J.L."/>
            <person name="Sanders W.S."/>
            <person name="Peterson D.G."/>
            <person name="Frelichowski J.E."/>
            <person name="Scheffler J.A."/>
            <person name="Scheffler B.E."/>
            <person name="Wendel J.F."/>
        </authorList>
    </citation>
    <scope>NUCLEOTIDE SEQUENCE [LARGE SCALE GENOMIC DNA]</scope>
    <source>
        <strain evidence="3">1</strain>
        <tissue evidence="3">Leaf</tissue>
    </source>
</reference>